<sequence length="206" mass="20921">MRKLHAALWAVAGAAGLLAGAVVPVAAGPMAPVDGPVATGTRSATASVATSTQTVTLITGDTVTLTAGADGRFGVDVRHGKGREAVTFLSSEKSGEVSVVPSDAIPLLQAGRLDPALFNVTQLVKQGYGDAKTGTTPVIATYRKGSETPRAHAARSRCPGSTAPRSPRGSRPRSGRTSPRPPAPNPPRRPRGNWATASTRSGSTPG</sequence>
<dbReference type="EMBL" id="BJHW01000001">
    <property type="protein sequence ID" value="GDY52133.1"/>
    <property type="molecule type" value="Genomic_DNA"/>
</dbReference>
<accession>A0A4D4L2A7</accession>
<organism evidence="3 4">
    <name type="scientific">Streptomyces violaceusniger</name>
    <dbReference type="NCBI Taxonomy" id="68280"/>
    <lineage>
        <taxon>Bacteria</taxon>
        <taxon>Bacillati</taxon>
        <taxon>Actinomycetota</taxon>
        <taxon>Actinomycetes</taxon>
        <taxon>Kitasatosporales</taxon>
        <taxon>Streptomycetaceae</taxon>
        <taxon>Streptomyces</taxon>
        <taxon>Streptomyces violaceusniger group</taxon>
    </lineage>
</organism>
<gene>
    <name evidence="3" type="ORF">SVIO_027560</name>
</gene>
<keyword evidence="2" id="KW-0732">Signal</keyword>
<dbReference type="Proteomes" id="UP000301309">
    <property type="component" value="Unassembled WGS sequence"/>
</dbReference>
<comment type="caution">
    <text evidence="3">The sequence shown here is derived from an EMBL/GenBank/DDBJ whole genome shotgun (WGS) entry which is preliminary data.</text>
</comment>
<feature type="compositionally biased region" description="Polar residues" evidence="1">
    <location>
        <begin position="195"/>
        <end position="206"/>
    </location>
</feature>
<name>A0A4D4L2A7_STRVO</name>
<feature type="signal peptide" evidence="2">
    <location>
        <begin position="1"/>
        <end position="27"/>
    </location>
</feature>
<dbReference type="AlphaFoldDB" id="A0A4D4L2A7"/>
<protein>
    <submittedName>
        <fullName evidence="3">Uncharacterized protein</fullName>
    </submittedName>
</protein>
<evidence type="ECO:0000256" key="2">
    <source>
        <dbReference type="SAM" id="SignalP"/>
    </source>
</evidence>
<proteinExistence type="predicted"/>
<feature type="region of interest" description="Disordered" evidence="1">
    <location>
        <begin position="143"/>
        <end position="206"/>
    </location>
</feature>
<evidence type="ECO:0000313" key="4">
    <source>
        <dbReference type="Proteomes" id="UP000301309"/>
    </source>
</evidence>
<evidence type="ECO:0000256" key="1">
    <source>
        <dbReference type="SAM" id="MobiDB-lite"/>
    </source>
</evidence>
<keyword evidence="4" id="KW-1185">Reference proteome</keyword>
<reference evidence="3 4" key="1">
    <citation type="journal article" date="2020" name="Int. J. Syst. Evol. Microbiol.">
        <title>Reclassification of Streptomyces castelarensis and Streptomyces sporoclivatus as later heterotypic synonyms of Streptomyces antimycoticus.</title>
        <authorList>
            <person name="Komaki H."/>
            <person name="Tamura T."/>
        </authorList>
    </citation>
    <scope>NUCLEOTIDE SEQUENCE [LARGE SCALE GENOMIC DNA]</scope>
    <source>
        <strain evidence="3 4">NBRC 13459</strain>
    </source>
</reference>
<feature type="chain" id="PRO_5020342947" evidence="2">
    <location>
        <begin position="28"/>
        <end position="206"/>
    </location>
</feature>
<evidence type="ECO:0000313" key="3">
    <source>
        <dbReference type="EMBL" id="GDY52133.1"/>
    </source>
</evidence>